<dbReference type="Pfam" id="PF00112">
    <property type="entry name" value="Peptidase_C1"/>
    <property type="match status" value="1"/>
</dbReference>
<dbReference type="GO" id="GO:0008234">
    <property type="term" value="F:cysteine-type peptidase activity"/>
    <property type="evidence" value="ECO:0007669"/>
    <property type="project" value="InterPro"/>
</dbReference>
<gene>
    <name evidence="2" type="ORF">LLUT_LOCUS24663</name>
</gene>
<dbReference type="Proteomes" id="UP001497480">
    <property type="component" value="Unassembled WGS sequence"/>
</dbReference>
<dbReference type="AlphaFoldDB" id="A0AAV1XQM0"/>
<dbReference type="Gene3D" id="3.90.70.10">
    <property type="entry name" value="Cysteine proteinases"/>
    <property type="match status" value="1"/>
</dbReference>
<dbReference type="InterPro" id="IPR038765">
    <property type="entry name" value="Papain-like_cys_pep_sf"/>
</dbReference>
<evidence type="ECO:0000259" key="1">
    <source>
        <dbReference type="Pfam" id="PF00112"/>
    </source>
</evidence>
<reference evidence="2 3" key="1">
    <citation type="submission" date="2024-03" db="EMBL/GenBank/DDBJ databases">
        <authorList>
            <person name="Martinez-Hernandez J."/>
        </authorList>
    </citation>
    <scope>NUCLEOTIDE SEQUENCE [LARGE SCALE GENOMIC DNA]</scope>
</reference>
<comment type="caution">
    <text evidence="2">The sequence shown here is derived from an EMBL/GenBank/DDBJ whole genome shotgun (WGS) entry which is preliminary data.</text>
</comment>
<dbReference type="InterPro" id="IPR000668">
    <property type="entry name" value="Peptidase_C1A_C"/>
</dbReference>
<protein>
    <recommendedName>
        <fullName evidence="1">Peptidase C1A papain C-terminal domain-containing protein</fullName>
    </recommendedName>
</protein>
<organism evidence="2 3">
    <name type="scientific">Lupinus luteus</name>
    <name type="common">European yellow lupine</name>
    <dbReference type="NCBI Taxonomy" id="3873"/>
    <lineage>
        <taxon>Eukaryota</taxon>
        <taxon>Viridiplantae</taxon>
        <taxon>Streptophyta</taxon>
        <taxon>Embryophyta</taxon>
        <taxon>Tracheophyta</taxon>
        <taxon>Spermatophyta</taxon>
        <taxon>Magnoliopsida</taxon>
        <taxon>eudicotyledons</taxon>
        <taxon>Gunneridae</taxon>
        <taxon>Pentapetalae</taxon>
        <taxon>rosids</taxon>
        <taxon>fabids</taxon>
        <taxon>Fabales</taxon>
        <taxon>Fabaceae</taxon>
        <taxon>Papilionoideae</taxon>
        <taxon>50 kb inversion clade</taxon>
        <taxon>genistoids sensu lato</taxon>
        <taxon>core genistoids</taxon>
        <taxon>Genisteae</taxon>
        <taxon>Lupinus</taxon>
    </lineage>
</organism>
<evidence type="ECO:0000313" key="3">
    <source>
        <dbReference type="Proteomes" id="UP001497480"/>
    </source>
</evidence>
<dbReference type="SUPFAM" id="SSF54001">
    <property type="entry name" value="Cysteine proteinases"/>
    <property type="match status" value="1"/>
</dbReference>
<keyword evidence="3" id="KW-1185">Reference proteome</keyword>
<sequence>MVIVGYGEENGKKYWLVKNSWVLQQVNIKDNIVDSWEWRFDKSKQYSVRSAYNNIVQLDSHQHEGGHI</sequence>
<dbReference type="GO" id="GO:0006508">
    <property type="term" value="P:proteolysis"/>
    <property type="evidence" value="ECO:0007669"/>
    <property type="project" value="InterPro"/>
</dbReference>
<evidence type="ECO:0000313" key="2">
    <source>
        <dbReference type="EMBL" id="CAL0323603.1"/>
    </source>
</evidence>
<proteinExistence type="predicted"/>
<accession>A0AAV1XQM0</accession>
<feature type="domain" description="Peptidase C1A papain C-terminal" evidence="1">
    <location>
        <begin position="2"/>
        <end position="22"/>
    </location>
</feature>
<name>A0AAV1XQM0_LUPLU</name>
<dbReference type="EMBL" id="CAXHTB010000017">
    <property type="protein sequence ID" value="CAL0323603.1"/>
    <property type="molecule type" value="Genomic_DNA"/>
</dbReference>